<name>A0AA87Z0S0_FICCA</name>
<sequence>MMVRKFSRVVPTCHEGGFGPWFKLDWASRPNHSMVARHGKQPTSDIDMDPRQIEEDREASLAFLGMEPRTFDGTQGAAVLAEWLHDMETIFSICHIGAHLQGPLPGEGPHYRDPDIYRDMYMRQYVSYVAVRQAYLNESMGHYCRRQFTPPPTIEMTLDDMIDTIMEAEIIAYMLQAAIPEDDRPFIPIDDASIGEPVLHDGPIMLEEPIPAVPIQAISPQEEDADADADAEMDPANPGEDPEDPLVIIIASDDEEEVEEEQEELEEDPEEILFDDDDWDADSEVFSDVTME</sequence>
<dbReference type="EMBL" id="BTGU01009172">
    <property type="protein sequence ID" value="GMN21702.1"/>
    <property type="molecule type" value="Genomic_DNA"/>
</dbReference>
<gene>
    <name evidence="2" type="ORF">TIFTF001_051145</name>
    <name evidence="3" type="ORF">TIFTF001_051146</name>
    <name evidence="4" type="ORF">TIFTF001_051147</name>
    <name evidence="5" type="ORF">TIFTF001_051148</name>
</gene>
<feature type="region of interest" description="Disordered" evidence="1">
    <location>
        <begin position="220"/>
        <end position="292"/>
    </location>
</feature>
<dbReference type="EMBL" id="BTGU01009174">
    <property type="protein sequence ID" value="GMN21720.1"/>
    <property type="molecule type" value="Genomic_DNA"/>
</dbReference>
<keyword evidence="6" id="KW-1185">Reference proteome</keyword>
<dbReference type="EMBL" id="BTGU01009171">
    <property type="protein sequence ID" value="GMN21696.1"/>
    <property type="molecule type" value="Genomic_DNA"/>
</dbReference>
<feature type="compositionally biased region" description="Acidic residues" evidence="1">
    <location>
        <begin position="252"/>
        <end position="292"/>
    </location>
</feature>
<organism evidence="5 6">
    <name type="scientific">Ficus carica</name>
    <name type="common">Common fig</name>
    <dbReference type="NCBI Taxonomy" id="3494"/>
    <lineage>
        <taxon>Eukaryota</taxon>
        <taxon>Viridiplantae</taxon>
        <taxon>Streptophyta</taxon>
        <taxon>Embryophyta</taxon>
        <taxon>Tracheophyta</taxon>
        <taxon>Spermatophyta</taxon>
        <taxon>Magnoliopsida</taxon>
        <taxon>eudicotyledons</taxon>
        <taxon>Gunneridae</taxon>
        <taxon>Pentapetalae</taxon>
        <taxon>rosids</taxon>
        <taxon>fabids</taxon>
        <taxon>Rosales</taxon>
        <taxon>Moraceae</taxon>
        <taxon>Ficeae</taxon>
        <taxon>Ficus</taxon>
    </lineage>
</organism>
<reference evidence="5" key="1">
    <citation type="submission" date="2023-07" db="EMBL/GenBank/DDBJ databases">
        <title>draft genome sequence of fig (Ficus carica).</title>
        <authorList>
            <person name="Takahashi T."/>
            <person name="Nishimura K."/>
        </authorList>
    </citation>
    <scope>NUCLEOTIDE SEQUENCE</scope>
</reference>
<evidence type="ECO:0000313" key="5">
    <source>
        <dbReference type="EMBL" id="GMN21720.1"/>
    </source>
</evidence>
<proteinExistence type="predicted"/>
<comment type="caution">
    <text evidence="5">The sequence shown here is derived from an EMBL/GenBank/DDBJ whole genome shotgun (WGS) entry which is preliminary data.</text>
</comment>
<evidence type="ECO:0000313" key="6">
    <source>
        <dbReference type="Proteomes" id="UP001187192"/>
    </source>
</evidence>
<feature type="compositionally biased region" description="Acidic residues" evidence="1">
    <location>
        <begin position="221"/>
        <end position="233"/>
    </location>
</feature>
<evidence type="ECO:0000313" key="3">
    <source>
        <dbReference type="EMBL" id="GMN21702.1"/>
    </source>
</evidence>
<evidence type="ECO:0000256" key="1">
    <source>
        <dbReference type="SAM" id="MobiDB-lite"/>
    </source>
</evidence>
<dbReference type="EMBL" id="BTGU01009173">
    <property type="protein sequence ID" value="GMN21711.1"/>
    <property type="molecule type" value="Genomic_DNA"/>
</dbReference>
<evidence type="ECO:0000313" key="4">
    <source>
        <dbReference type="EMBL" id="GMN21711.1"/>
    </source>
</evidence>
<evidence type="ECO:0000313" key="2">
    <source>
        <dbReference type="EMBL" id="GMN21696.1"/>
    </source>
</evidence>
<dbReference type="Proteomes" id="UP001187192">
    <property type="component" value="Unassembled WGS sequence"/>
</dbReference>
<dbReference type="AlphaFoldDB" id="A0AA87Z0S0"/>
<protein>
    <submittedName>
        <fullName evidence="5">Uncharacterized protein</fullName>
    </submittedName>
</protein>
<accession>A0AA87Z0S0</accession>